<dbReference type="UniPathway" id="UPA00556"/>
<gene>
    <name evidence="5" type="primary">dltC</name>
    <name evidence="7" type="ORF">C7P63_05855</name>
</gene>
<dbReference type="InterPro" id="IPR003230">
    <property type="entry name" value="DltC"/>
</dbReference>
<dbReference type="OrthoDB" id="6462171at2"/>
<dbReference type="GO" id="GO:0005737">
    <property type="term" value="C:cytoplasm"/>
    <property type="evidence" value="ECO:0007669"/>
    <property type="project" value="UniProtKB-SubCell"/>
</dbReference>
<dbReference type="EMBL" id="PXZH01000002">
    <property type="protein sequence ID" value="RST89296.1"/>
    <property type="molecule type" value="Genomic_DNA"/>
</dbReference>
<dbReference type="InterPro" id="IPR009081">
    <property type="entry name" value="PP-bd_ACP"/>
</dbReference>
<dbReference type="NCBIfam" id="NF003464">
    <property type="entry name" value="PRK05087.1"/>
    <property type="match status" value="1"/>
</dbReference>
<name>A0A429Z6I1_9ENTE</name>
<feature type="modified residue" description="O-(pantetheine 4'-phosphoryl)serine" evidence="5">
    <location>
        <position position="39"/>
    </location>
</feature>
<comment type="pathway">
    <text evidence="5">Cell wall biogenesis; lipoteichoic acid biosynthesis.</text>
</comment>
<protein>
    <recommendedName>
        <fullName evidence="5">D-alanyl carrier protein</fullName>
        <shortName evidence="5">DCP</shortName>
    </recommendedName>
    <alternativeName>
        <fullName evidence="5">D-alanine--poly(phosphoribitol) ligase subunit 2</fullName>
    </alternativeName>
</protein>
<keyword evidence="3 5" id="KW-0597">Phosphoprotein</keyword>
<keyword evidence="8" id="KW-1185">Reference proteome</keyword>
<dbReference type="GO" id="GO:0016874">
    <property type="term" value="F:ligase activity"/>
    <property type="evidence" value="ECO:0007669"/>
    <property type="project" value="UniProtKB-KW"/>
</dbReference>
<evidence type="ECO:0000256" key="4">
    <source>
        <dbReference type="ARBA" id="ARBA00023316"/>
    </source>
</evidence>
<evidence type="ECO:0000313" key="8">
    <source>
        <dbReference type="Proteomes" id="UP000277864"/>
    </source>
</evidence>
<dbReference type="PROSITE" id="PS50075">
    <property type="entry name" value="CARRIER"/>
    <property type="match status" value="1"/>
</dbReference>
<sequence length="82" mass="9279">MEQKDVQELLLTILEELTGTDEVREDLDMNLFEEGLLDSLGTVQLLVEIDGQCGVTVPVSEFNREEWATPRKIIEQVVAMKS</sequence>
<comment type="subcellular location">
    <subcellularLocation>
        <location evidence="5">Cytoplasm</location>
    </subcellularLocation>
</comment>
<organism evidence="7 8">
    <name type="scientific">Vagococcus humatus</name>
    <dbReference type="NCBI Taxonomy" id="1889241"/>
    <lineage>
        <taxon>Bacteria</taxon>
        <taxon>Bacillati</taxon>
        <taxon>Bacillota</taxon>
        <taxon>Bacilli</taxon>
        <taxon>Lactobacillales</taxon>
        <taxon>Enterococcaceae</taxon>
        <taxon>Vagococcus</taxon>
    </lineage>
</organism>
<evidence type="ECO:0000313" key="7">
    <source>
        <dbReference type="EMBL" id="RST89296.1"/>
    </source>
</evidence>
<comment type="similarity">
    <text evidence="5">Belongs to the DltC family.</text>
</comment>
<dbReference type="InterPro" id="IPR036736">
    <property type="entry name" value="ACP-like_sf"/>
</dbReference>
<dbReference type="HAMAP" id="MF_00565">
    <property type="entry name" value="DltC"/>
    <property type="match status" value="1"/>
</dbReference>
<evidence type="ECO:0000256" key="1">
    <source>
        <dbReference type="ARBA" id="ARBA00022450"/>
    </source>
</evidence>
<dbReference type="GO" id="GO:0070395">
    <property type="term" value="P:lipoteichoic acid biosynthetic process"/>
    <property type="evidence" value="ECO:0007669"/>
    <property type="project" value="UniProtKB-UniRule"/>
</dbReference>
<evidence type="ECO:0000256" key="2">
    <source>
        <dbReference type="ARBA" id="ARBA00022490"/>
    </source>
</evidence>
<evidence type="ECO:0000256" key="5">
    <source>
        <dbReference type="HAMAP-Rule" id="MF_00565"/>
    </source>
</evidence>
<dbReference type="Pfam" id="PF00550">
    <property type="entry name" value="PP-binding"/>
    <property type="match status" value="1"/>
</dbReference>
<dbReference type="GO" id="GO:0071555">
    <property type="term" value="P:cell wall organization"/>
    <property type="evidence" value="ECO:0007669"/>
    <property type="project" value="UniProtKB-KW"/>
</dbReference>
<reference evidence="7 8" key="1">
    <citation type="submission" date="2018-03" db="EMBL/GenBank/DDBJ databases">
        <authorList>
            <person name="Gulvik C.A."/>
        </authorList>
    </citation>
    <scope>NUCLEOTIDE SEQUENCE [LARGE SCALE GENOMIC DNA]</scope>
    <source>
        <strain evidence="7 8">JCM 31581</strain>
    </source>
</reference>
<feature type="domain" description="Carrier" evidence="6">
    <location>
        <begin position="4"/>
        <end position="81"/>
    </location>
</feature>
<dbReference type="SUPFAM" id="SSF47336">
    <property type="entry name" value="ACP-like"/>
    <property type="match status" value="1"/>
</dbReference>
<dbReference type="Gene3D" id="1.10.1200.10">
    <property type="entry name" value="ACP-like"/>
    <property type="match status" value="1"/>
</dbReference>
<keyword evidence="7" id="KW-0436">Ligase</keyword>
<keyword evidence="1 5" id="KW-0596">Phosphopantetheine</keyword>
<comment type="function">
    <text evidence="5">Carrier protein involved in the D-alanylation of lipoteichoic acid (LTA). The loading of thioester-linked D-alanine onto DltC is catalyzed by D-alanine--D-alanyl carrier protein ligase DltA. The DltC-carried D-alanyl group is further transferred to cell membrane phosphatidylglycerol (PG) by forming an ester bond, probably catalyzed by DltD. D-alanylation of LTA plays an important role in modulating the properties of the cell wall in Gram-positive bacteria, influencing the net charge of the cell wall.</text>
</comment>
<dbReference type="AlphaFoldDB" id="A0A429Z6I1"/>
<evidence type="ECO:0000256" key="3">
    <source>
        <dbReference type="ARBA" id="ARBA00022553"/>
    </source>
</evidence>
<proteinExistence type="inferred from homology"/>
<dbReference type="NCBIfam" id="TIGR01688">
    <property type="entry name" value="dltC"/>
    <property type="match status" value="1"/>
</dbReference>
<dbReference type="RefSeq" id="WP_125943230.1">
    <property type="nucleotide sequence ID" value="NZ_PXZH01000002.1"/>
</dbReference>
<keyword evidence="4 5" id="KW-0961">Cell wall biogenesis/degradation</keyword>
<dbReference type="GO" id="GO:0036370">
    <property type="term" value="F:D-alanyl carrier activity"/>
    <property type="evidence" value="ECO:0007669"/>
    <property type="project" value="UniProtKB-UniRule"/>
</dbReference>
<comment type="caution">
    <text evidence="7">The sequence shown here is derived from an EMBL/GenBank/DDBJ whole genome shotgun (WGS) entry which is preliminary data.</text>
</comment>
<accession>A0A429Z6I1</accession>
<evidence type="ECO:0000259" key="6">
    <source>
        <dbReference type="PROSITE" id="PS50075"/>
    </source>
</evidence>
<comment type="PTM">
    <text evidence="5">4'-phosphopantetheine is transferred from CoA to a specific serine of apo-DCP.</text>
</comment>
<dbReference type="Proteomes" id="UP000277864">
    <property type="component" value="Unassembled WGS sequence"/>
</dbReference>
<keyword evidence="2 5" id="KW-0963">Cytoplasm</keyword>